<reference evidence="5 6" key="1">
    <citation type="submission" date="2014-02" db="EMBL/GenBank/DDBJ databases">
        <title>The small core and large imbalanced accessory genome model reveals a collaborative survival strategy of Sorangium cellulosum strains in nature.</title>
        <authorList>
            <person name="Han K."/>
            <person name="Peng R."/>
            <person name="Blom J."/>
            <person name="Li Y.-Z."/>
        </authorList>
    </citation>
    <scope>NUCLEOTIDE SEQUENCE [LARGE SCALE GENOMIC DNA]</scope>
    <source>
        <strain evidence="5 6">So0008-312</strain>
    </source>
</reference>
<evidence type="ECO:0000313" key="6">
    <source>
        <dbReference type="Proteomes" id="UP000075260"/>
    </source>
</evidence>
<dbReference type="PROSITE" id="PS01124">
    <property type="entry name" value="HTH_ARAC_FAMILY_2"/>
    <property type="match status" value="1"/>
</dbReference>
<dbReference type="OrthoDB" id="5460636at2"/>
<dbReference type="InterPro" id="IPR020449">
    <property type="entry name" value="Tscrpt_reg_AraC-type_HTH"/>
</dbReference>
<dbReference type="PROSITE" id="PS00041">
    <property type="entry name" value="HTH_ARAC_FAMILY_1"/>
    <property type="match status" value="1"/>
</dbReference>
<dbReference type="PANTHER" id="PTHR46796">
    <property type="entry name" value="HTH-TYPE TRANSCRIPTIONAL ACTIVATOR RHAS-RELATED"/>
    <property type="match status" value="1"/>
</dbReference>
<dbReference type="InterPro" id="IPR018062">
    <property type="entry name" value="HTH_AraC-typ_CS"/>
</dbReference>
<dbReference type="InterPro" id="IPR018060">
    <property type="entry name" value="HTH_AraC"/>
</dbReference>
<keyword evidence="3" id="KW-0804">Transcription</keyword>
<feature type="domain" description="HTH araC/xylS-type" evidence="4">
    <location>
        <begin position="210"/>
        <end position="308"/>
    </location>
</feature>
<gene>
    <name evidence="5" type="ORF">BE15_27080</name>
</gene>
<evidence type="ECO:0000313" key="5">
    <source>
        <dbReference type="EMBL" id="KYF73555.1"/>
    </source>
</evidence>
<dbReference type="EMBL" id="JEMA01000184">
    <property type="protein sequence ID" value="KYF73555.1"/>
    <property type="molecule type" value="Genomic_DNA"/>
</dbReference>
<dbReference type="GO" id="GO:0043565">
    <property type="term" value="F:sequence-specific DNA binding"/>
    <property type="evidence" value="ECO:0007669"/>
    <property type="project" value="InterPro"/>
</dbReference>
<dbReference type="InterPro" id="IPR032783">
    <property type="entry name" value="AraC_lig"/>
</dbReference>
<dbReference type="Pfam" id="PF12833">
    <property type="entry name" value="HTH_18"/>
    <property type="match status" value="1"/>
</dbReference>
<dbReference type="SUPFAM" id="SSF46689">
    <property type="entry name" value="Homeodomain-like"/>
    <property type="match status" value="2"/>
</dbReference>
<dbReference type="PANTHER" id="PTHR46796:SF7">
    <property type="entry name" value="ARAC FAMILY TRANSCRIPTIONAL REGULATOR"/>
    <property type="match status" value="1"/>
</dbReference>
<dbReference type="RefSeq" id="WP_061605685.1">
    <property type="nucleotide sequence ID" value="NZ_JEMA01000184.1"/>
</dbReference>
<keyword evidence="2" id="KW-0238">DNA-binding</keyword>
<name>A0A150R026_SORCE</name>
<sequence>MILSRSSRGTLDPLSDVLSALGVRSVRSTRFEASGDWALAFPGKARLKFVALLRGRCWMLLPDHPPEALTEGDVFLIGDTPYTVASDPAIAPVDGAPFYAQPGHDVLRLGDGLQTGLLGGSVDFAEGDAAFLLEALPASLRVDRGSPGAGAVARTLACLDAEVGEDRPGAPLITDRLAEILLVEAIRAYIAVGAEDRVGWIGALADRQVGAALRLMHGEVAEPWTVARLAARVGMSRSAFSARFVARVGRPPLDYLTQWRMVLARRLLSVRKGRDPIASVAAEVGYSSQSAFAHAFKRTFGVPPRSVA</sequence>
<evidence type="ECO:0000256" key="2">
    <source>
        <dbReference type="ARBA" id="ARBA00023125"/>
    </source>
</evidence>
<accession>A0A150R026</accession>
<dbReference type="Pfam" id="PF12852">
    <property type="entry name" value="Cupin_6"/>
    <property type="match status" value="1"/>
</dbReference>
<keyword evidence="1" id="KW-0805">Transcription regulation</keyword>
<dbReference type="SMART" id="SM00342">
    <property type="entry name" value="HTH_ARAC"/>
    <property type="match status" value="1"/>
</dbReference>
<comment type="caution">
    <text evidence="5">The sequence shown here is derived from an EMBL/GenBank/DDBJ whole genome shotgun (WGS) entry which is preliminary data.</text>
</comment>
<dbReference type="InterPro" id="IPR009057">
    <property type="entry name" value="Homeodomain-like_sf"/>
</dbReference>
<dbReference type="Gene3D" id="1.10.10.60">
    <property type="entry name" value="Homeodomain-like"/>
    <property type="match status" value="2"/>
</dbReference>
<evidence type="ECO:0000256" key="1">
    <source>
        <dbReference type="ARBA" id="ARBA00023015"/>
    </source>
</evidence>
<organism evidence="5 6">
    <name type="scientific">Sorangium cellulosum</name>
    <name type="common">Polyangium cellulosum</name>
    <dbReference type="NCBI Taxonomy" id="56"/>
    <lineage>
        <taxon>Bacteria</taxon>
        <taxon>Pseudomonadati</taxon>
        <taxon>Myxococcota</taxon>
        <taxon>Polyangia</taxon>
        <taxon>Polyangiales</taxon>
        <taxon>Polyangiaceae</taxon>
        <taxon>Sorangium</taxon>
    </lineage>
</organism>
<dbReference type="PRINTS" id="PR00032">
    <property type="entry name" value="HTHARAC"/>
</dbReference>
<dbReference type="GO" id="GO:0003700">
    <property type="term" value="F:DNA-binding transcription factor activity"/>
    <property type="evidence" value="ECO:0007669"/>
    <property type="project" value="InterPro"/>
</dbReference>
<protein>
    <recommendedName>
        <fullName evidence="4">HTH araC/xylS-type domain-containing protein</fullName>
    </recommendedName>
</protein>
<dbReference type="InterPro" id="IPR050204">
    <property type="entry name" value="AraC_XylS_family_regulators"/>
</dbReference>
<evidence type="ECO:0000256" key="3">
    <source>
        <dbReference type="ARBA" id="ARBA00023163"/>
    </source>
</evidence>
<evidence type="ECO:0000259" key="4">
    <source>
        <dbReference type="PROSITE" id="PS01124"/>
    </source>
</evidence>
<dbReference type="AlphaFoldDB" id="A0A150R026"/>
<proteinExistence type="predicted"/>
<dbReference type="Proteomes" id="UP000075260">
    <property type="component" value="Unassembled WGS sequence"/>
</dbReference>